<dbReference type="EMBL" id="LK028580">
    <property type="protein sequence ID" value="CDS19940.1"/>
    <property type="molecule type" value="Genomic_DNA"/>
</dbReference>
<dbReference type="WBParaSite" id="EgrG_000212400">
    <property type="protein sequence ID" value="EgrG_000212400"/>
    <property type="gene ID" value="EgrG_000212400"/>
</dbReference>
<protein>
    <submittedName>
        <fullName evidence="1 3">Uncharacterized protein</fullName>
    </submittedName>
</protein>
<dbReference type="AlphaFoldDB" id="A0A068WQK6"/>
<reference evidence="1 2" key="1">
    <citation type="journal article" date="2013" name="Nature">
        <title>The genomes of four tapeworm species reveal adaptations to parasitism.</title>
        <authorList>
            <person name="Tsai I.J."/>
            <person name="Zarowiecki M."/>
            <person name="Holroyd N."/>
            <person name="Garciarrubio A."/>
            <person name="Sanchez-Flores A."/>
            <person name="Brooks K.L."/>
            <person name="Tracey A."/>
            <person name="Bobes R.J."/>
            <person name="Fragoso G."/>
            <person name="Sciutto E."/>
            <person name="Aslett M."/>
            <person name="Beasley H."/>
            <person name="Bennett H.M."/>
            <person name="Cai J."/>
            <person name="Camicia F."/>
            <person name="Clark R."/>
            <person name="Cucher M."/>
            <person name="De Silva N."/>
            <person name="Day T.A."/>
            <person name="Deplazes P."/>
            <person name="Estrada K."/>
            <person name="Fernandez C."/>
            <person name="Holland P.W."/>
            <person name="Hou J."/>
            <person name="Hu S."/>
            <person name="Huckvale T."/>
            <person name="Hung S.S."/>
            <person name="Kamenetzky L."/>
            <person name="Keane J.A."/>
            <person name="Kiss F."/>
            <person name="Koziol U."/>
            <person name="Lambert O."/>
            <person name="Liu K."/>
            <person name="Luo X."/>
            <person name="Luo Y."/>
            <person name="Macchiaroli N."/>
            <person name="Nichol S."/>
            <person name="Paps J."/>
            <person name="Parkinson J."/>
            <person name="Pouchkina-Stantcheva N."/>
            <person name="Riddiford N."/>
            <person name="Rosenzvit M."/>
            <person name="Salinas G."/>
            <person name="Wasmuth J.D."/>
            <person name="Zamanian M."/>
            <person name="Zheng Y."/>
            <person name="Cai X."/>
            <person name="Soberon X."/>
            <person name="Olson P.D."/>
            <person name="Laclette J.P."/>
            <person name="Brehm K."/>
            <person name="Berriman M."/>
            <person name="Garciarrubio A."/>
            <person name="Bobes R.J."/>
            <person name="Fragoso G."/>
            <person name="Sanchez-Flores A."/>
            <person name="Estrada K."/>
            <person name="Cevallos M.A."/>
            <person name="Morett E."/>
            <person name="Gonzalez V."/>
            <person name="Portillo T."/>
            <person name="Ochoa-Leyva A."/>
            <person name="Jose M.V."/>
            <person name="Sciutto E."/>
            <person name="Landa A."/>
            <person name="Jimenez L."/>
            <person name="Valdes V."/>
            <person name="Carrero J.C."/>
            <person name="Larralde C."/>
            <person name="Morales-Montor J."/>
            <person name="Limon-Lason J."/>
            <person name="Soberon X."/>
            <person name="Laclette J.P."/>
        </authorList>
    </citation>
    <scope>NUCLEOTIDE SEQUENCE [LARGE SCALE GENOMIC DNA]</scope>
</reference>
<sequence>MTRDGRAHFLPFTRTRLRNTTTNSETKPRERREADAAIVCHFFQMTQIPVLVPYTLSGSLWVEIELKLQRRAAGGGSSGGSSIALESANRNFHRRPDKRVAGVRVCAYSRRCQKMTALCVQ</sequence>
<accession>A0A068WQK6</accession>
<evidence type="ECO:0000313" key="2">
    <source>
        <dbReference type="Proteomes" id="UP000492820"/>
    </source>
</evidence>
<proteinExistence type="predicted"/>
<gene>
    <name evidence="1" type="ORF">EgrG_000212400</name>
</gene>
<dbReference type="Proteomes" id="UP000492820">
    <property type="component" value="Unassembled WGS sequence"/>
</dbReference>
<reference evidence="1" key="2">
    <citation type="submission" date="2014-06" db="EMBL/GenBank/DDBJ databases">
        <authorList>
            <person name="Aslett M."/>
        </authorList>
    </citation>
    <scope>NUCLEOTIDE SEQUENCE</scope>
</reference>
<name>A0A068WQK6_ECHGR</name>
<reference evidence="3" key="3">
    <citation type="submission" date="2020-10" db="UniProtKB">
        <authorList>
            <consortium name="WormBaseParasite"/>
        </authorList>
    </citation>
    <scope>IDENTIFICATION</scope>
</reference>
<evidence type="ECO:0000313" key="1">
    <source>
        <dbReference type="EMBL" id="CDS19940.1"/>
    </source>
</evidence>
<organism evidence="1">
    <name type="scientific">Echinococcus granulosus</name>
    <name type="common">Hydatid tapeworm</name>
    <dbReference type="NCBI Taxonomy" id="6210"/>
    <lineage>
        <taxon>Eukaryota</taxon>
        <taxon>Metazoa</taxon>
        <taxon>Spiralia</taxon>
        <taxon>Lophotrochozoa</taxon>
        <taxon>Platyhelminthes</taxon>
        <taxon>Cestoda</taxon>
        <taxon>Eucestoda</taxon>
        <taxon>Cyclophyllidea</taxon>
        <taxon>Taeniidae</taxon>
        <taxon>Echinococcus</taxon>
        <taxon>Echinococcus granulosus group</taxon>
    </lineage>
</organism>
<evidence type="ECO:0000313" key="3">
    <source>
        <dbReference type="WBParaSite" id="EgrG_000212400"/>
    </source>
</evidence>